<evidence type="ECO:0000256" key="1">
    <source>
        <dbReference type="SAM" id="MobiDB-lite"/>
    </source>
</evidence>
<accession>A0A016V8D0</accession>
<dbReference type="OrthoDB" id="5859941at2759"/>
<dbReference type="PANTHER" id="PTHR21459">
    <property type="entry name" value="PROTEIN CBG08968"/>
    <property type="match status" value="1"/>
</dbReference>
<feature type="compositionally biased region" description="Polar residues" evidence="1">
    <location>
        <begin position="257"/>
        <end position="269"/>
    </location>
</feature>
<protein>
    <submittedName>
        <fullName evidence="2">Uncharacterized protein</fullName>
    </submittedName>
</protein>
<evidence type="ECO:0000313" key="3">
    <source>
        <dbReference type="Proteomes" id="UP000024635"/>
    </source>
</evidence>
<sequence>MVRTSKRNNNDEPVSQDLPLWATKLIDKYEQCANRIQEALSSSFEKVFAKISEIDTRQKSILERLAVVEAHISRISNTPAIDQNALYSTVVKVRADEGKIEEKLRRITWVGVGEQKDEVSTKKFDYQALKEVVETSGDSELIREFSEGHITAHRFPRDQPRGANARGRIIKIELPNQTLKDRLLHHMKQGRQSLTKEFVHSYARRDYNPEELKLDRSLRKEAGELNLQVGRLQYVVRDLQLHKLRNPRELPVHLGSHQLSPSAHNTSYASLGMTPSHPTYSRVAMSSSTSQMSTNQSFASPNVSL</sequence>
<dbReference type="Proteomes" id="UP000024635">
    <property type="component" value="Unassembled WGS sequence"/>
</dbReference>
<evidence type="ECO:0000313" key="2">
    <source>
        <dbReference type="EMBL" id="EYC23516.1"/>
    </source>
</evidence>
<dbReference type="AlphaFoldDB" id="A0A016V8D0"/>
<organism evidence="2 3">
    <name type="scientific">Ancylostoma ceylanicum</name>
    <dbReference type="NCBI Taxonomy" id="53326"/>
    <lineage>
        <taxon>Eukaryota</taxon>
        <taxon>Metazoa</taxon>
        <taxon>Ecdysozoa</taxon>
        <taxon>Nematoda</taxon>
        <taxon>Chromadorea</taxon>
        <taxon>Rhabditida</taxon>
        <taxon>Rhabditina</taxon>
        <taxon>Rhabditomorpha</taxon>
        <taxon>Strongyloidea</taxon>
        <taxon>Ancylostomatidae</taxon>
        <taxon>Ancylostomatinae</taxon>
        <taxon>Ancylostoma</taxon>
    </lineage>
</organism>
<keyword evidence="3" id="KW-1185">Reference proteome</keyword>
<dbReference type="STRING" id="53326.A0A016V8D0"/>
<name>A0A016V8D0_9BILA</name>
<dbReference type="PANTHER" id="PTHR21459:SF2">
    <property type="entry name" value="PROTEIN CBG08968"/>
    <property type="match status" value="1"/>
</dbReference>
<gene>
    <name evidence="2" type="primary">Acey_s0015.g2694</name>
    <name evidence="2" type="ORF">Y032_0015g2694</name>
</gene>
<proteinExistence type="predicted"/>
<comment type="caution">
    <text evidence="2">The sequence shown here is derived from an EMBL/GenBank/DDBJ whole genome shotgun (WGS) entry which is preliminary data.</text>
</comment>
<dbReference type="EMBL" id="JARK01001351">
    <property type="protein sequence ID" value="EYC23516.1"/>
    <property type="molecule type" value="Genomic_DNA"/>
</dbReference>
<feature type="region of interest" description="Disordered" evidence="1">
    <location>
        <begin position="253"/>
        <end position="305"/>
    </location>
</feature>
<reference evidence="3" key="1">
    <citation type="journal article" date="2015" name="Nat. Genet.">
        <title>The genome and transcriptome of the zoonotic hookworm Ancylostoma ceylanicum identify infection-specific gene families.</title>
        <authorList>
            <person name="Schwarz E.M."/>
            <person name="Hu Y."/>
            <person name="Antoshechkin I."/>
            <person name="Miller M.M."/>
            <person name="Sternberg P.W."/>
            <person name="Aroian R.V."/>
        </authorList>
    </citation>
    <scope>NUCLEOTIDE SEQUENCE</scope>
    <source>
        <strain evidence="3">HY135</strain>
    </source>
</reference>
<feature type="compositionally biased region" description="Low complexity" evidence="1">
    <location>
        <begin position="285"/>
        <end position="297"/>
    </location>
</feature>